<dbReference type="InterPro" id="IPR053136">
    <property type="entry name" value="UTP_pyrophosphatase-like"/>
</dbReference>
<dbReference type="EMBL" id="JACHFN010000006">
    <property type="protein sequence ID" value="MBB5234554.1"/>
    <property type="molecule type" value="Genomic_DNA"/>
</dbReference>
<evidence type="ECO:0000259" key="1">
    <source>
        <dbReference type="Pfam" id="PF01863"/>
    </source>
</evidence>
<reference evidence="2 3" key="1">
    <citation type="submission" date="2020-08" db="EMBL/GenBank/DDBJ databases">
        <title>Genomic Encyclopedia of Type Strains, Phase IV (KMG-IV): sequencing the most valuable type-strain genomes for metagenomic binning, comparative biology and taxonomic classification.</title>
        <authorList>
            <person name="Goeker M."/>
        </authorList>
    </citation>
    <scope>NUCLEOTIDE SEQUENCE [LARGE SCALE GENOMIC DNA]</scope>
    <source>
        <strain evidence="2 3">DSM 101791</strain>
    </source>
</reference>
<evidence type="ECO:0000313" key="2">
    <source>
        <dbReference type="EMBL" id="MBB5234554.1"/>
    </source>
</evidence>
<dbReference type="AlphaFoldDB" id="A0A7W8GFT9"/>
<gene>
    <name evidence="2" type="ORF">HNQ09_001992</name>
</gene>
<dbReference type="CDD" id="cd07344">
    <property type="entry name" value="M48_yhfN_like"/>
    <property type="match status" value="1"/>
</dbReference>
<keyword evidence="3" id="KW-1185">Reference proteome</keyword>
<comment type="caution">
    <text evidence="2">The sequence shown here is derived from an EMBL/GenBank/DDBJ whole genome shotgun (WGS) entry which is preliminary data.</text>
</comment>
<dbReference type="Pfam" id="PF01863">
    <property type="entry name" value="YgjP-like"/>
    <property type="match status" value="1"/>
</dbReference>
<accession>A0A7W8GFT9</accession>
<dbReference type="InterPro" id="IPR002725">
    <property type="entry name" value="YgjP-like_metallopeptidase"/>
</dbReference>
<dbReference type="PANTHER" id="PTHR30399">
    <property type="entry name" value="UNCHARACTERIZED PROTEIN YGJP"/>
    <property type="match status" value="1"/>
</dbReference>
<dbReference type="PANTHER" id="PTHR30399:SF1">
    <property type="entry name" value="UTP PYROPHOSPHATASE"/>
    <property type="match status" value="1"/>
</dbReference>
<protein>
    <recommendedName>
        <fullName evidence="1">YgjP-like metallopeptidase domain-containing protein</fullName>
    </recommendedName>
</protein>
<dbReference type="Proteomes" id="UP000525389">
    <property type="component" value="Unassembled WGS sequence"/>
</dbReference>
<dbReference type="RefSeq" id="WP_184028530.1">
    <property type="nucleotide sequence ID" value="NZ_JACHFN010000006.1"/>
</dbReference>
<feature type="domain" description="YgjP-like metallopeptidase" evidence="1">
    <location>
        <begin position="28"/>
        <end position="230"/>
    </location>
</feature>
<name>A0A7W8GFT9_9DEIO</name>
<proteinExistence type="predicted"/>
<organism evidence="2 3">
    <name type="scientific">Deinococcus budaensis</name>
    <dbReference type="NCBI Taxonomy" id="1665626"/>
    <lineage>
        <taxon>Bacteria</taxon>
        <taxon>Thermotogati</taxon>
        <taxon>Deinococcota</taxon>
        <taxon>Deinococci</taxon>
        <taxon>Deinococcales</taxon>
        <taxon>Deinococcaceae</taxon>
        <taxon>Deinococcus</taxon>
    </lineage>
</organism>
<sequence length="237" mass="26256">MSPTRPRPVPPWTVGGVPVELRRSARRRTVALQVQPGAVILHAPARVPEALLADFLDAKRAWAERHLQAFAARERPASELADGAALPFLGETLTLRLTPGLRAPRRLGDDLHVPPGDPATLTAQVERWYRAAALPELRALAERYADALGARGRLGRVGLSRARTRWGSCTASGDIRLHWALVRAPREVAAYVALHEAAHLLEFNHSPRYWAQVGRIMPDHARWRAWLKEHGATLTTL</sequence>
<dbReference type="Gene3D" id="3.30.2010.10">
    <property type="entry name" value="Metalloproteases ('zincins'), catalytic domain"/>
    <property type="match status" value="1"/>
</dbReference>
<evidence type="ECO:0000313" key="3">
    <source>
        <dbReference type="Proteomes" id="UP000525389"/>
    </source>
</evidence>